<evidence type="ECO:0000313" key="3">
    <source>
        <dbReference type="Proteomes" id="UP000256253"/>
    </source>
</evidence>
<feature type="region of interest" description="Disordered" evidence="1">
    <location>
        <begin position="467"/>
        <end position="518"/>
    </location>
</feature>
<dbReference type="EMBL" id="QTUA01000001">
    <property type="protein sequence ID" value="REF31116.1"/>
    <property type="molecule type" value="Genomic_DNA"/>
</dbReference>
<evidence type="ECO:0000313" key="2">
    <source>
        <dbReference type="EMBL" id="REF31116.1"/>
    </source>
</evidence>
<reference evidence="2 3" key="1">
    <citation type="submission" date="2018-08" db="EMBL/GenBank/DDBJ databases">
        <title>Sequencing the genomes of 1000 actinobacteria strains.</title>
        <authorList>
            <person name="Klenk H.-P."/>
        </authorList>
    </citation>
    <scope>NUCLEOTIDE SEQUENCE [LARGE SCALE GENOMIC DNA]</scope>
    <source>
        <strain evidence="2 3">DSM 22967</strain>
    </source>
</reference>
<dbReference type="Proteomes" id="UP000256253">
    <property type="component" value="Unassembled WGS sequence"/>
</dbReference>
<comment type="caution">
    <text evidence="2">The sequence shown here is derived from an EMBL/GenBank/DDBJ whole genome shotgun (WGS) entry which is preliminary data.</text>
</comment>
<name>A0A3D9UPB1_9MICO</name>
<accession>A0A3D9UPB1</accession>
<feature type="compositionally biased region" description="Basic and acidic residues" evidence="1">
    <location>
        <begin position="397"/>
        <end position="406"/>
    </location>
</feature>
<protein>
    <recommendedName>
        <fullName evidence="4">DUF222 domain-containing protein</fullName>
    </recommendedName>
</protein>
<evidence type="ECO:0008006" key="4">
    <source>
        <dbReference type="Google" id="ProtNLM"/>
    </source>
</evidence>
<evidence type="ECO:0000256" key="1">
    <source>
        <dbReference type="SAM" id="MobiDB-lite"/>
    </source>
</evidence>
<dbReference type="AlphaFoldDB" id="A0A3D9UPB1"/>
<organism evidence="2 3">
    <name type="scientific">Calidifontibacter indicus</name>
    <dbReference type="NCBI Taxonomy" id="419650"/>
    <lineage>
        <taxon>Bacteria</taxon>
        <taxon>Bacillati</taxon>
        <taxon>Actinomycetota</taxon>
        <taxon>Actinomycetes</taxon>
        <taxon>Micrococcales</taxon>
        <taxon>Dermacoccaceae</taxon>
        <taxon>Calidifontibacter</taxon>
    </lineage>
</organism>
<feature type="compositionally biased region" description="Polar residues" evidence="1">
    <location>
        <begin position="481"/>
        <end position="491"/>
    </location>
</feature>
<feature type="compositionally biased region" description="Basic and acidic residues" evidence="1">
    <location>
        <begin position="288"/>
        <end position="299"/>
    </location>
</feature>
<proteinExistence type="predicted"/>
<feature type="region of interest" description="Disordered" evidence="1">
    <location>
        <begin position="288"/>
        <end position="308"/>
    </location>
</feature>
<feature type="region of interest" description="Disordered" evidence="1">
    <location>
        <begin position="346"/>
        <end position="406"/>
    </location>
</feature>
<dbReference type="RefSeq" id="WP_115923009.1">
    <property type="nucleotide sequence ID" value="NZ_QTUA01000001.1"/>
</dbReference>
<keyword evidence="3" id="KW-1185">Reference proteome</keyword>
<feature type="compositionally biased region" description="Low complexity" evidence="1">
    <location>
        <begin position="503"/>
        <end position="518"/>
    </location>
</feature>
<gene>
    <name evidence="2" type="ORF">DFJ65_2158</name>
</gene>
<sequence>MATSYEIDEPLSEVELELLESVLSRKTYRVRPVITQHSSATDMLAAAAQLCRDAFAKIDTDTIRAGEGAATGRVSSVEELRSLEETIRAAAVTGSVVQAASAIAMARYAAIDREVIDSDTGFAVPVERPIGHQADFADTDLAAACRLAPRTASTRLGAAVTACTKTPRLVEAAVAGGVPFWKVNLVAAEVADASRETAALVEAELLGSRGFASWGFQKLKSTVRALVTRWEADAAKQTRKRTAREAIGVWADASDIPGLSELRAVGPADQIAKIHAALDHLADTWRKHPEQHAKAHPEHYSQGSEPGAAFKPTLGQLRLDALCDLVTEGCDIGVHLVIHVPFERTNATSDDHDDSSDCADNGEGAGPQAASDPGPPENDCDTADPETSHGSTGPPDGDAHGRPRTDWAEIPGIGLVAPDTVDALVDRFGCRLTRVLFDADTGITAQTASARYEPPPKIREFVHCGTGRAGSPDAADPRSAATKTMCRNGQPATPRARTSPRCAGTTTTPRPKATGTSK</sequence>
<dbReference type="OrthoDB" id="3541361at2"/>